<gene>
    <name evidence="3" type="ORF">ENW48_10595</name>
</gene>
<dbReference type="EMBL" id="DTKJ01000073">
    <property type="protein sequence ID" value="HGZ12644.1"/>
    <property type="molecule type" value="Genomic_DNA"/>
</dbReference>
<name>A0A7C5EUL7_9BACT</name>
<comment type="caution">
    <text evidence="3">The sequence shown here is derived from an EMBL/GenBank/DDBJ whole genome shotgun (WGS) entry which is preliminary data.</text>
</comment>
<sequence length="291" mass="32445">MNDTSLSGESLKSPPEKLYVYEIEGQVTLPPELTGPDFLGCWREGSCSYMFFAVPREKELRDWLAREPEPGRLLSITDLNYSDWEAGQALRPTRVAGFYLCPIWEEPRPEPGDITLRLEPGLAFGSGYHPTTRLCLTLLREIFAKDRLHRVLDLGTGTGVLALAALALGAQQVFAVEYNDLAVRTAARNLRHNAISTEILLIHGDARHFAYIPAELALANIHLDVLLKLLEVPEFLARKWFVFSGILGAQVERFLAALEPTPLEPVKVVDENLWFAVLAINRLEVISNGGD</sequence>
<dbReference type="CDD" id="cd02440">
    <property type="entry name" value="AdoMet_MTases"/>
    <property type="match status" value="1"/>
</dbReference>
<evidence type="ECO:0000256" key="2">
    <source>
        <dbReference type="ARBA" id="ARBA00022679"/>
    </source>
</evidence>
<protein>
    <submittedName>
        <fullName evidence="3">Methyltransferase domain-containing protein</fullName>
    </submittedName>
</protein>
<organism evidence="3">
    <name type="scientific">Desulfobacca acetoxidans</name>
    <dbReference type="NCBI Taxonomy" id="60893"/>
    <lineage>
        <taxon>Bacteria</taxon>
        <taxon>Pseudomonadati</taxon>
        <taxon>Thermodesulfobacteriota</taxon>
        <taxon>Desulfobaccia</taxon>
        <taxon>Desulfobaccales</taxon>
        <taxon>Desulfobaccaceae</taxon>
        <taxon>Desulfobacca</taxon>
    </lineage>
</organism>
<dbReference type="SUPFAM" id="SSF53335">
    <property type="entry name" value="S-adenosyl-L-methionine-dependent methyltransferases"/>
    <property type="match status" value="1"/>
</dbReference>
<dbReference type="PANTHER" id="PTHR43648:SF1">
    <property type="entry name" value="ELECTRON TRANSFER FLAVOPROTEIN BETA SUBUNIT LYSINE METHYLTRANSFERASE"/>
    <property type="match status" value="1"/>
</dbReference>
<dbReference type="PANTHER" id="PTHR43648">
    <property type="entry name" value="ELECTRON TRANSFER FLAVOPROTEIN BETA SUBUNIT LYSINE METHYLTRANSFERASE"/>
    <property type="match status" value="1"/>
</dbReference>
<accession>A0A7C5EUL7</accession>
<dbReference type="InterPro" id="IPR050078">
    <property type="entry name" value="Ribosomal_L11_MeTrfase_PrmA"/>
</dbReference>
<evidence type="ECO:0000313" key="3">
    <source>
        <dbReference type="EMBL" id="HGZ12644.1"/>
    </source>
</evidence>
<keyword evidence="1 3" id="KW-0489">Methyltransferase</keyword>
<dbReference type="GO" id="GO:0032259">
    <property type="term" value="P:methylation"/>
    <property type="evidence" value="ECO:0007669"/>
    <property type="project" value="UniProtKB-KW"/>
</dbReference>
<dbReference type="Pfam" id="PF06325">
    <property type="entry name" value="PrmA"/>
    <property type="match status" value="1"/>
</dbReference>
<keyword evidence="2 3" id="KW-0808">Transferase</keyword>
<evidence type="ECO:0000256" key="1">
    <source>
        <dbReference type="ARBA" id="ARBA00022603"/>
    </source>
</evidence>
<dbReference type="GO" id="GO:0008276">
    <property type="term" value="F:protein methyltransferase activity"/>
    <property type="evidence" value="ECO:0007669"/>
    <property type="project" value="TreeGrafter"/>
</dbReference>
<dbReference type="Gene3D" id="3.40.50.150">
    <property type="entry name" value="Vaccinia Virus protein VP39"/>
    <property type="match status" value="1"/>
</dbReference>
<proteinExistence type="predicted"/>
<dbReference type="AlphaFoldDB" id="A0A7C5EUL7"/>
<dbReference type="InterPro" id="IPR029063">
    <property type="entry name" value="SAM-dependent_MTases_sf"/>
</dbReference>
<reference evidence="3" key="1">
    <citation type="journal article" date="2020" name="mSystems">
        <title>Genome- and Community-Level Interaction Insights into Carbon Utilization and Element Cycling Functions of Hydrothermarchaeota in Hydrothermal Sediment.</title>
        <authorList>
            <person name="Zhou Z."/>
            <person name="Liu Y."/>
            <person name="Xu W."/>
            <person name="Pan J."/>
            <person name="Luo Z.H."/>
            <person name="Li M."/>
        </authorList>
    </citation>
    <scope>NUCLEOTIDE SEQUENCE [LARGE SCALE GENOMIC DNA]</scope>
    <source>
        <strain evidence="3">SpSt-853</strain>
    </source>
</reference>